<sequence length="586" mass="63704">MKTRMDVCTPDALIMPPGCTIVKGRQAIENLEKRNQAMFSDVSFTISEVGDVGSCLYTIIATKMIQRDTSETVSVMMSLNGNTMPRKSRYMAKGPPDGGWGWMVVISAFLVLFVVRGIQNSVGVFFAVLLDYFQEGAGATSWMSASISAVSLCMGPFAAALANRFGHRIVVFVGGLLTSISIVMSAFAPNIIFISVTFGFCTGVGFGLARVPAVAMLGKYFKRRHAIASGLSVVGTGCGAFIISPLLRSLINVYGWRGSFIILGGISLHMCVSGALLRPIHFLDDNEHCEDEHISDSRRKETYPSYEDKSKLSCLRTKINGIMNFFELSLLKNHMFAMLLVSDVFFGFGINIPVVHIVKRGLNVGLDHGDAAFLPSVLGFCMMFGALGQGFVVDVLHLCKIRSLAASTIIYGLSTLMLTLAHDFTSMCAVLSTMGLARGVFASLNSVVVKVVVGQKKFTSAYGLTLPFIGIAQLIGPVVAGYMYDYNGNYNVSFYLSGASVLLSAVILLISQFVWLRSKKSEAILDTETNNDETISHVLEIKEGYVVRYLPRKQAELLAQSEDLSDIDDDDCLECVGAIHIEKDSM</sequence>
<protein>
    <submittedName>
        <fullName evidence="5">Monocarboxylate transporter 12-like</fullName>
    </submittedName>
</protein>
<evidence type="ECO:0000313" key="4">
    <source>
        <dbReference type="Proteomes" id="UP000694865"/>
    </source>
</evidence>
<organism evidence="4 5">
    <name type="scientific">Saccoglossus kowalevskii</name>
    <name type="common">Acorn worm</name>
    <dbReference type="NCBI Taxonomy" id="10224"/>
    <lineage>
        <taxon>Eukaryota</taxon>
        <taxon>Metazoa</taxon>
        <taxon>Hemichordata</taxon>
        <taxon>Enteropneusta</taxon>
        <taxon>Harrimaniidae</taxon>
        <taxon>Saccoglossus</taxon>
    </lineage>
</organism>
<dbReference type="PANTHER" id="PTHR11360:SF284">
    <property type="entry name" value="EG:103B4.3 PROTEIN-RELATED"/>
    <property type="match status" value="1"/>
</dbReference>
<keyword evidence="2" id="KW-1133">Transmembrane helix</keyword>
<evidence type="ECO:0000256" key="2">
    <source>
        <dbReference type="SAM" id="Phobius"/>
    </source>
</evidence>
<dbReference type="PANTHER" id="PTHR11360">
    <property type="entry name" value="MONOCARBOXYLATE TRANSPORTER"/>
    <property type="match status" value="1"/>
</dbReference>
<dbReference type="InterPro" id="IPR050327">
    <property type="entry name" value="Proton-linked_MCT"/>
</dbReference>
<comment type="subcellular location">
    <subcellularLocation>
        <location evidence="1">Membrane</location>
        <topology evidence="1">Multi-pass membrane protein</topology>
    </subcellularLocation>
</comment>
<gene>
    <name evidence="5" type="primary">LOC100376844</name>
</gene>
<feature type="transmembrane region" description="Helical" evidence="2">
    <location>
        <begin position="377"/>
        <end position="396"/>
    </location>
</feature>
<feature type="transmembrane region" description="Helical" evidence="2">
    <location>
        <begin position="139"/>
        <end position="162"/>
    </location>
</feature>
<dbReference type="Gene3D" id="1.20.1250.20">
    <property type="entry name" value="MFS general substrate transporter like domains"/>
    <property type="match status" value="2"/>
</dbReference>
<keyword evidence="2" id="KW-0812">Transmembrane</keyword>
<feature type="transmembrane region" description="Helical" evidence="2">
    <location>
        <begin position="99"/>
        <end position="119"/>
    </location>
</feature>
<dbReference type="GeneID" id="100376844"/>
<keyword evidence="4" id="KW-1185">Reference proteome</keyword>
<feature type="transmembrane region" description="Helical" evidence="2">
    <location>
        <begin position="336"/>
        <end position="357"/>
    </location>
</feature>
<dbReference type="Pfam" id="PF07690">
    <property type="entry name" value="MFS_1"/>
    <property type="match status" value="2"/>
</dbReference>
<evidence type="ECO:0000313" key="5">
    <source>
        <dbReference type="RefSeq" id="XP_006824373.1"/>
    </source>
</evidence>
<dbReference type="SUPFAM" id="SSF103473">
    <property type="entry name" value="MFS general substrate transporter"/>
    <property type="match status" value="1"/>
</dbReference>
<feature type="transmembrane region" description="Helical" evidence="2">
    <location>
        <begin position="403"/>
        <end position="421"/>
    </location>
</feature>
<feature type="transmembrane region" description="Helical" evidence="2">
    <location>
        <begin position="193"/>
        <end position="214"/>
    </location>
</feature>
<feature type="transmembrane region" description="Helical" evidence="2">
    <location>
        <begin position="461"/>
        <end position="482"/>
    </location>
</feature>
<feature type="transmembrane region" description="Helical" evidence="2">
    <location>
        <begin position="427"/>
        <end position="449"/>
    </location>
</feature>
<dbReference type="InterPro" id="IPR020846">
    <property type="entry name" value="MFS_dom"/>
</dbReference>
<dbReference type="PROSITE" id="PS50850">
    <property type="entry name" value="MFS"/>
    <property type="match status" value="1"/>
</dbReference>
<dbReference type="RefSeq" id="XP_006824373.1">
    <property type="nucleotide sequence ID" value="XM_006824310.1"/>
</dbReference>
<feature type="transmembrane region" description="Helical" evidence="2">
    <location>
        <begin position="259"/>
        <end position="277"/>
    </location>
</feature>
<name>A0ABM0MWI2_SACKO</name>
<accession>A0ABM0MWI2</accession>
<feature type="transmembrane region" description="Helical" evidence="2">
    <location>
        <begin position="169"/>
        <end position="187"/>
    </location>
</feature>
<evidence type="ECO:0000259" key="3">
    <source>
        <dbReference type="PROSITE" id="PS50850"/>
    </source>
</evidence>
<dbReference type="Proteomes" id="UP000694865">
    <property type="component" value="Unplaced"/>
</dbReference>
<feature type="transmembrane region" description="Helical" evidence="2">
    <location>
        <begin position="494"/>
        <end position="516"/>
    </location>
</feature>
<feature type="domain" description="Major facilitator superfamily (MFS) profile" evidence="3">
    <location>
        <begin position="104"/>
        <end position="522"/>
    </location>
</feature>
<keyword evidence="2" id="KW-0472">Membrane</keyword>
<feature type="transmembrane region" description="Helical" evidence="2">
    <location>
        <begin position="226"/>
        <end position="247"/>
    </location>
</feature>
<evidence type="ECO:0000256" key="1">
    <source>
        <dbReference type="ARBA" id="ARBA00004141"/>
    </source>
</evidence>
<reference evidence="5" key="1">
    <citation type="submission" date="2025-08" db="UniProtKB">
        <authorList>
            <consortium name="RefSeq"/>
        </authorList>
    </citation>
    <scope>IDENTIFICATION</scope>
    <source>
        <tissue evidence="5">Testes</tissue>
    </source>
</reference>
<dbReference type="InterPro" id="IPR011701">
    <property type="entry name" value="MFS"/>
</dbReference>
<dbReference type="InterPro" id="IPR036259">
    <property type="entry name" value="MFS_trans_sf"/>
</dbReference>
<proteinExistence type="predicted"/>
<dbReference type="CDD" id="cd17352">
    <property type="entry name" value="MFS_MCT_SLC16"/>
    <property type="match status" value="1"/>
</dbReference>